<dbReference type="OrthoDB" id="6384283at2"/>
<dbReference type="Pfam" id="PF13858">
    <property type="entry name" value="DUF4199"/>
    <property type="match status" value="1"/>
</dbReference>
<keyword evidence="1" id="KW-1133">Transmembrane helix</keyword>
<keyword evidence="1" id="KW-0812">Transmembrane</keyword>
<keyword evidence="3" id="KW-1185">Reference proteome</keyword>
<dbReference type="KEGG" id="gps:C427_1323"/>
<organism evidence="2 3">
    <name type="scientific">Paraglaciecola psychrophila 170</name>
    <dbReference type="NCBI Taxonomy" id="1129794"/>
    <lineage>
        <taxon>Bacteria</taxon>
        <taxon>Pseudomonadati</taxon>
        <taxon>Pseudomonadota</taxon>
        <taxon>Gammaproteobacteria</taxon>
        <taxon>Alteromonadales</taxon>
        <taxon>Alteromonadaceae</taxon>
        <taxon>Paraglaciecola</taxon>
    </lineage>
</organism>
<dbReference type="HOGENOM" id="CLU_129688_0_0_6"/>
<evidence type="ECO:0000256" key="1">
    <source>
        <dbReference type="SAM" id="Phobius"/>
    </source>
</evidence>
<dbReference type="Proteomes" id="UP000011864">
    <property type="component" value="Chromosome"/>
</dbReference>
<keyword evidence="1" id="KW-0472">Membrane</keyword>
<evidence type="ECO:0000313" key="3">
    <source>
        <dbReference type="Proteomes" id="UP000011864"/>
    </source>
</evidence>
<dbReference type="EMBL" id="CP003837">
    <property type="protein sequence ID" value="AGH43432.1"/>
    <property type="molecule type" value="Genomic_DNA"/>
</dbReference>
<evidence type="ECO:0008006" key="4">
    <source>
        <dbReference type="Google" id="ProtNLM"/>
    </source>
</evidence>
<proteinExistence type="predicted"/>
<gene>
    <name evidence="2" type="ORF">C427_1323</name>
</gene>
<protein>
    <recommendedName>
        <fullName evidence="4">DUF4199 domain-containing protein</fullName>
    </recommendedName>
</protein>
<dbReference type="InterPro" id="IPR025250">
    <property type="entry name" value="DUF4199"/>
</dbReference>
<dbReference type="STRING" id="1129794.C427_1323"/>
<name>K7A835_9ALTE</name>
<feature type="transmembrane region" description="Helical" evidence="1">
    <location>
        <begin position="38"/>
        <end position="55"/>
    </location>
</feature>
<sequence length="172" mass="18868">MYSIIRFGSLCGLALVIGFYTSHLALGSTTDNFTTGEIVGYSVMFISSLAIIMGIKDYKQKRSPAPLGFMGALGVGLGISLIAAHIFILYNWFYLVFINPTFTSSYIRYSEQKIISSGLEPTVIEQQLSELADYADLVGNNFTPSMMMFATVFVIGLLFSIVSAIALRTPRK</sequence>
<reference evidence="2 3" key="1">
    <citation type="journal article" date="2013" name="Genome Announc.">
        <title>Complete Genome Sequence of Glaciecola psychrophila Strain 170T.</title>
        <authorList>
            <person name="Yin J."/>
            <person name="Chen J."/>
            <person name="Liu G."/>
            <person name="Yu Y."/>
            <person name="Song L."/>
            <person name="Wang X."/>
            <person name="Qu X."/>
        </authorList>
    </citation>
    <scope>NUCLEOTIDE SEQUENCE [LARGE SCALE GENOMIC DNA]</scope>
    <source>
        <strain evidence="2 3">170</strain>
    </source>
</reference>
<accession>K7A835</accession>
<dbReference type="AlphaFoldDB" id="K7A835"/>
<feature type="transmembrane region" description="Helical" evidence="1">
    <location>
        <begin position="146"/>
        <end position="167"/>
    </location>
</feature>
<dbReference type="PATRIC" id="fig|1129794.4.peg.1310"/>
<evidence type="ECO:0000313" key="2">
    <source>
        <dbReference type="EMBL" id="AGH43432.1"/>
    </source>
</evidence>
<feature type="transmembrane region" description="Helical" evidence="1">
    <location>
        <begin position="7"/>
        <end position="26"/>
    </location>
</feature>
<feature type="transmembrane region" description="Helical" evidence="1">
    <location>
        <begin position="67"/>
        <end position="93"/>
    </location>
</feature>